<proteinExistence type="predicted"/>
<sequence>MKFNVPSKTLYNCASAVSKVINSKNALTILNNFLFELNGNVLTITASDVENRLVSHVEVMDAEGEGCFCVDARRIVELLKEMPDQGITFEINDDNLSVEINYSSGNSSLIAINGNEFPANEAESGAENAISFTCPTEQILKGIENTMFAVGNDELRPQMMGILWDIKPDGIVFVATDTRKLVKYTNTLSAPKAEGSFILPLKPANVIKNVFAKDDEISVHLTNKGVTFESASYKFNCRLIKGNFPDYNRVIPTANPNEVTVDRLSFLNAVRRMAVFVDPSHGLVKFKLSDNKMELKVTDNNFCTSGHEEVPCNYAGQETIIGFSAQYLIEIANIINTDDMVIKLADPSRPGMFLPSENNDYSELVVILMPMTVSDF</sequence>
<dbReference type="Proteomes" id="UP000305401">
    <property type="component" value="Unassembled WGS sequence"/>
</dbReference>
<keyword evidence="2" id="KW-1185">Reference proteome</keyword>
<gene>
    <name evidence="1" type="primary">dnaN</name>
    <name evidence="1" type="ORF">E5990_03315</name>
</gene>
<dbReference type="EMBL" id="SSTG01000023">
    <property type="protein sequence ID" value="THG54297.1"/>
    <property type="molecule type" value="Genomic_DNA"/>
</dbReference>
<organism evidence="1 2">
    <name type="scientific">Muribaculum caecicola</name>
    <dbReference type="NCBI Taxonomy" id="3038144"/>
    <lineage>
        <taxon>Bacteria</taxon>
        <taxon>Pseudomonadati</taxon>
        <taxon>Bacteroidota</taxon>
        <taxon>Bacteroidia</taxon>
        <taxon>Bacteroidales</taxon>
        <taxon>Muribaculaceae</taxon>
        <taxon>Muribaculum</taxon>
    </lineage>
</organism>
<evidence type="ECO:0000313" key="1">
    <source>
        <dbReference type="EMBL" id="THG54297.1"/>
    </source>
</evidence>
<dbReference type="EC" id="2.7.7.7" evidence="1"/>
<evidence type="ECO:0000313" key="2">
    <source>
        <dbReference type="Proteomes" id="UP000305401"/>
    </source>
</evidence>
<comment type="caution">
    <text evidence="1">The sequence shown here is derived from an EMBL/GenBank/DDBJ whole genome shotgun (WGS) entry which is preliminary data.</text>
</comment>
<reference evidence="1" key="1">
    <citation type="submission" date="2019-04" db="EMBL/GenBank/DDBJ databases">
        <title>Microbes associate with the intestines of laboratory mice.</title>
        <authorList>
            <person name="Navarre W."/>
            <person name="Wong E."/>
            <person name="Huang K.C."/>
            <person name="Tropini C."/>
            <person name="Ng K."/>
            <person name="Yu B."/>
        </authorList>
    </citation>
    <scope>NUCLEOTIDE SEQUENCE</scope>
    <source>
        <strain evidence="1">NM86_A22</strain>
    </source>
</reference>
<keyword evidence="1" id="KW-0808">Transferase</keyword>
<accession>A0AC61S6L6</accession>
<keyword evidence="1" id="KW-0548">Nucleotidyltransferase</keyword>
<protein>
    <submittedName>
        <fullName evidence="1">DNA polymerase III subunit beta</fullName>
        <ecNumber evidence="1">2.7.7.7</ecNumber>
    </submittedName>
</protein>
<name>A0AC61S6L6_9BACT</name>